<organism evidence="14 15">
    <name type="scientific">Wenzhouxiangella limi</name>
    <dbReference type="NCBI Taxonomy" id="2707351"/>
    <lineage>
        <taxon>Bacteria</taxon>
        <taxon>Pseudomonadati</taxon>
        <taxon>Pseudomonadota</taxon>
        <taxon>Gammaproteobacteria</taxon>
        <taxon>Chromatiales</taxon>
        <taxon>Wenzhouxiangellaceae</taxon>
        <taxon>Wenzhouxiangella</taxon>
    </lineage>
</organism>
<sequence>MGFTFTIIGLAALFYSLVEGWPYLDALYFAVMTIATVGYGDLVPVTTLGRLFTIVYVLIGLGIFIAAASALAEAILSQRERTSPDQTARVCAQKSQPSSKR</sequence>
<evidence type="ECO:0000256" key="12">
    <source>
        <dbReference type="SAM" id="Phobius"/>
    </source>
</evidence>
<keyword evidence="2" id="KW-0813">Transport</keyword>
<evidence type="ECO:0000256" key="11">
    <source>
        <dbReference type="SAM" id="MobiDB-lite"/>
    </source>
</evidence>
<evidence type="ECO:0000259" key="13">
    <source>
        <dbReference type="Pfam" id="PF07885"/>
    </source>
</evidence>
<dbReference type="PANTHER" id="PTHR10027:SF10">
    <property type="entry name" value="SLOWPOKE 2, ISOFORM D"/>
    <property type="match status" value="1"/>
</dbReference>
<dbReference type="PANTHER" id="PTHR10027">
    <property type="entry name" value="CALCIUM-ACTIVATED POTASSIUM CHANNEL ALPHA CHAIN"/>
    <property type="match status" value="1"/>
</dbReference>
<evidence type="ECO:0000256" key="4">
    <source>
        <dbReference type="ARBA" id="ARBA00022692"/>
    </source>
</evidence>
<dbReference type="Gene3D" id="1.10.287.70">
    <property type="match status" value="1"/>
</dbReference>
<dbReference type="AlphaFoldDB" id="A0A845VIF2"/>
<evidence type="ECO:0000256" key="5">
    <source>
        <dbReference type="ARBA" id="ARBA00022826"/>
    </source>
</evidence>
<feature type="transmembrane region" description="Helical" evidence="12">
    <location>
        <begin position="51"/>
        <end position="72"/>
    </location>
</feature>
<keyword evidence="15" id="KW-1185">Reference proteome</keyword>
<accession>A0A845VIF2</accession>
<evidence type="ECO:0000256" key="6">
    <source>
        <dbReference type="ARBA" id="ARBA00022958"/>
    </source>
</evidence>
<proteinExistence type="predicted"/>
<dbReference type="GO" id="GO:0016020">
    <property type="term" value="C:membrane"/>
    <property type="evidence" value="ECO:0007669"/>
    <property type="project" value="UniProtKB-SubCell"/>
</dbReference>
<evidence type="ECO:0000256" key="7">
    <source>
        <dbReference type="ARBA" id="ARBA00022989"/>
    </source>
</evidence>
<keyword evidence="3" id="KW-0633">Potassium transport</keyword>
<evidence type="ECO:0000256" key="1">
    <source>
        <dbReference type="ARBA" id="ARBA00004141"/>
    </source>
</evidence>
<feature type="domain" description="Potassium channel" evidence="13">
    <location>
        <begin position="4"/>
        <end position="75"/>
    </location>
</feature>
<reference evidence="14 15" key="1">
    <citation type="submission" date="2020-02" db="EMBL/GenBank/DDBJ databases">
        <authorList>
            <person name="Zhang X.-Y."/>
        </authorList>
    </citation>
    <scope>NUCLEOTIDE SEQUENCE [LARGE SCALE GENOMIC DNA]</scope>
    <source>
        <strain evidence="14 15">C33</strain>
    </source>
</reference>
<dbReference type="PRINTS" id="PR01463">
    <property type="entry name" value="EAGCHANLFMLY"/>
</dbReference>
<keyword evidence="4 12" id="KW-0812">Transmembrane</keyword>
<evidence type="ECO:0000256" key="10">
    <source>
        <dbReference type="ARBA" id="ARBA00023303"/>
    </source>
</evidence>
<keyword evidence="10 14" id="KW-0407">Ion channel</keyword>
<evidence type="ECO:0000256" key="8">
    <source>
        <dbReference type="ARBA" id="ARBA00023065"/>
    </source>
</evidence>
<dbReference type="InterPro" id="IPR047871">
    <property type="entry name" value="K_chnl_Slo-like"/>
</dbReference>
<dbReference type="Pfam" id="PF07885">
    <property type="entry name" value="Ion_trans_2"/>
    <property type="match status" value="1"/>
</dbReference>
<dbReference type="InterPro" id="IPR003938">
    <property type="entry name" value="K_chnl_volt-dep_EAG/ELK/ERG"/>
</dbReference>
<evidence type="ECO:0000313" key="15">
    <source>
        <dbReference type="Proteomes" id="UP000484885"/>
    </source>
</evidence>
<dbReference type="InterPro" id="IPR013099">
    <property type="entry name" value="K_chnl_dom"/>
</dbReference>
<dbReference type="Proteomes" id="UP000484885">
    <property type="component" value="Unassembled WGS sequence"/>
</dbReference>
<keyword evidence="7 12" id="KW-1133">Transmembrane helix</keyword>
<keyword evidence="8" id="KW-0406">Ion transport</keyword>
<protein>
    <submittedName>
        <fullName evidence="14">Two pore domain potassium channel family protein</fullName>
    </submittedName>
</protein>
<comment type="subcellular location">
    <subcellularLocation>
        <location evidence="1">Membrane</location>
        <topology evidence="1">Multi-pass membrane protein</topology>
    </subcellularLocation>
</comment>
<dbReference type="GO" id="GO:0005249">
    <property type="term" value="F:voltage-gated potassium channel activity"/>
    <property type="evidence" value="ECO:0007669"/>
    <property type="project" value="InterPro"/>
</dbReference>
<name>A0A845VIF2_9GAMM</name>
<evidence type="ECO:0000256" key="9">
    <source>
        <dbReference type="ARBA" id="ARBA00023136"/>
    </source>
</evidence>
<keyword evidence="9 12" id="KW-0472">Membrane</keyword>
<evidence type="ECO:0000256" key="2">
    <source>
        <dbReference type="ARBA" id="ARBA00022448"/>
    </source>
</evidence>
<dbReference type="EMBL" id="JAAGSC010000044">
    <property type="protein sequence ID" value="NDY96949.1"/>
    <property type="molecule type" value="Genomic_DNA"/>
</dbReference>
<feature type="region of interest" description="Disordered" evidence="11">
    <location>
        <begin position="80"/>
        <end position="101"/>
    </location>
</feature>
<comment type="caution">
    <text evidence="14">The sequence shown here is derived from an EMBL/GenBank/DDBJ whole genome shotgun (WGS) entry which is preliminary data.</text>
</comment>
<keyword evidence="6" id="KW-0630">Potassium</keyword>
<keyword evidence="5" id="KW-0631">Potassium channel</keyword>
<gene>
    <name evidence="14" type="ORF">G3I74_14550</name>
</gene>
<dbReference type="SUPFAM" id="SSF81324">
    <property type="entry name" value="Voltage-gated potassium channels"/>
    <property type="match status" value="1"/>
</dbReference>
<evidence type="ECO:0000256" key="3">
    <source>
        <dbReference type="ARBA" id="ARBA00022538"/>
    </source>
</evidence>
<evidence type="ECO:0000313" key="14">
    <source>
        <dbReference type="EMBL" id="NDY96949.1"/>
    </source>
</evidence>